<dbReference type="CDD" id="cd00544">
    <property type="entry name" value="CobU"/>
    <property type="match status" value="1"/>
</dbReference>
<dbReference type="AlphaFoldDB" id="A0A0S2K5J1"/>
<feature type="binding site" evidence="16">
    <location>
        <position position="69"/>
    </location>
    <ligand>
        <name>GTP</name>
        <dbReference type="ChEBI" id="CHEBI:37565"/>
    </ligand>
</feature>
<dbReference type="GO" id="GO:0008820">
    <property type="term" value="F:cobinamide phosphate guanylyltransferase activity"/>
    <property type="evidence" value="ECO:0007669"/>
    <property type="project" value="UniProtKB-UniRule"/>
</dbReference>
<evidence type="ECO:0000256" key="16">
    <source>
        <dbReference type="PIRSR" id="PIRSR006135-2"/>
    </source>
</evidence>
<evidence type="ECO:0000313" key="18">
    <source>
        <dbReference type="Proteomes" id="UP000061457"/>
    </source>
</evidence>
<feature type="binding site" evidence="16">
    <location>
        <position position="90"/>
    </location>
    <ligand>
        <name>GTP</name>
        <dbReference type="ChEBI" id="CHEBI:37565"/>
    </ligand>
</feature>
<evidence type="ECO:0000256" key="1">
    <source>
        <dbReference type="ARBA" id="ARBA00000312"/>
    </source>
</evidence>
<comment type="catalytic activity">
    <reaction evidence="1 14">
        <text>adenosylcob(III)inamide + ATP = adenosylcob(III)inamide phosphate + ADP + H(+)</text>
        <dbReference type="Rhea" id="RHEA:15769"/>
        <dbReference type="ChEBI" id="CHEBI:2480"/>
        <dbReference type="ChEBI" id="CHEBI:15378"/>
        <dbReference type="ChEBI" id="CHEBI:30616"/>
        <dbReference type="ChEBI" id="CHEBI:58502"/>
        <dbReference type="ChEBI" id="CHEBI:456216"/>
        <dbReference type="EC" id="2.7.1.156"/>
    </reaction>
</comment>
<dbReference type="KEGG" id="pphe:PP2015_2715"/>
<dbReference type="PATRIC" id="fig|161398.10.peg.2772"/>
<sequence length="177" mass="19935">MTQNNIHLILGGARSGKSSFAEQTALDLYTSGKVSKFVYIATAEIKDAEMAQRVSHHRATRDKRWQVIEESWYLADILQKFGRDTCVLIDCLTLWLTHGLCEKSESELQVQKQRLLEALQHTRASVLLVSNEVGHGIVPLGELSRVFVDQSGWLNQDIAKVAQRVDFIMAGCPLRIK</sequence>
<dbReference type="SUPFAM" id="SSF52540">
    <property type="entry name" value="P-loop containing nucleoside triphosphate hydrolases"/>
    <property type="match status" value="1"/>
</dbReference>
<name>A0A0S2K5J1_9GAMM</name>
<dbReference type="PIRSF" id="PIRSF006135">
    <property type="entry name" value="CobU"/>
    <property type="match status" value="1"/>
</dbReference>
<comment type="catalytic activity">
    <reaction evidence="2 14">
        <text>adenosylcob(III)inamide phosphate + GTP + H(+) = adenosylcob(III)inamide-GDP + diphosphate</text>
        <dbReference type="Rhea" id="RHEA:22712"/>
        <dbReference type="ChEBI" id="CHEBI:15378"/>
        <dbReference type="ChEBI" id="CHEBI:33019"/>
        <dbReference type="ChEBI" id="CHEBI:37565"/>
        <dbReference type="ChEBI" id="CHEBI:58502"/>
        <dbReference type="ChEBI" id="CHEBI:60487"/>
        <dbReference type="EC" id="2.7.7.62"/>
    </reaction>
</comment>
<evidence type="ECO:0000256" key="5">
    <source>
        <dbReference type="ARBA" id="ARBA00004692"/>
    </source>
</evidence>
<dbReference type="OrthoDB" id="9788370at2"/>
<dbReference type="EC" id="2.7.7.62" evidence="14"/>
<feature type="binding site" evidence="16">
    <location>
        <begin position="58"/>
        <end position="61"/>
    </location>
    <ligand>
        <name>GTP</name>
        <dbReference type="ChEBI" id="CHEBI:37565"/>
    </ligand>
</feature>
<reference evidence="17 18" key="1">
    <citation type="submission" date="2015-11" db="EMBL/GenBank/DDBJ databases">
        <authorList>
            <person name="Zhang Y."/>
            <person name="Guo Z."/>
        </authorList>
    </citation>
    <scope>NUCLEOTIDE SEQUENCE [LARGE SCALE GENOMIC DNA]</scope>
    <source>
        <strain evidence="17 18">KCTC 12086</strain>
    </source>
</reference>
<keyword evidence="9 14" id="KW-0808">Transferase</keyword>
<comment type="function">
    <text evidence="4 14">Catalyzes ATP-dependent phosphorylation of adenosylcobinamide and addition of GMP to adenosylcobinamide phosphate.</text>
</comment>
<dbReference type="GO" id="GO:0043752">
    <property type="term" value="F:adenosylcobinamide kinase activity"/>
    <property type="evidence" value="ECO:0007669"/>
    <property type="project" value="UniProtKB-EC"/>
</dbReference>
<keyword evidence="8 14" id="KW-0169">Cobalamin biosynthesis</keyword>
<keyword evidence="12 14" id="KW-0067">ATP-binding</keyword>
<dbReference type="STRING" id="161398.PP2015_2715"/>
<dbReference type="GO" id="GO:0009236">
    <property type="term" value="P:cobalamin biosynthetic process"/>
    <property type="evidence" value="ECO:0007669"/>
    <property type="project" value="UniProtKB-UniRule"/>
</dbReference>
<organism evidence="17 18">
    <name type="scientific">Pseudoalteromonas phenolica</name>
    <dbReference type="NCBI Taxonomy" id="161398"/>
    <lineage>
        <taxon>Bacteria</taxon>
        <taxon>Pseudomonadati</taxon>
        <taxon>Pseudomonadota</taxon>
        <taxon>Gammaproteobacteria</taxon>
        <taxon>Alteromonadales</taxon>
        <taxon>Pseudoalteromonadaceae</taxon>
        <taxon>Pseudoalteromonas</taxon>
    </lineage>
</organism>
<dbReference type="GO" id="GO:0005524">
    <property type="term" value="F:ATP binding"/>
    <property type="evidence" value="ECO:0007669"/>
    <property type="project" value="UniProtKB-UniRule"/>
</dbReference>
<keyword evidence="11 14" id="KW-0418">Kinase</keyword>
<comment type="similarity">
    <text evidence="7 14">Belongs to the CobU/CobP family.</text>
</comment>
<evidence type="ECO:0000256" key="6">
    <source>
        <dbReference type="ARBA" id="ARBA00005159"/>
    </source>
</evidence>
<evidence type="ECO:0000256" key="2">
    <source>
        <dbReference type="ARBA" id="ARBA00000711"/>
    </source>
</evidence>
<dbReference type="Proteomes" id="UP000061457">
    <property type="component" value="Chromosome I"/>
</dbReference>
<evidence type="ECO:0000256" key="9">
    <source>
        <dbReference type="ARBA" id="ARBA00022679"/>
    </source>
</evidence>
<gene>
    <name evidence="17" type="ORF">PP2015_2715</name>
</gene>
<keyword evidence="10 14" id="KW-0547">Nucleotide-binding</keyword>
<comment type="catalytic activity">
    <reaction evidence="3">
        <text>adenosylcob(III)inamide + GTP = adenosylcob(III)inamide phosphate + GDP + H(+)</text>
        <dbReference type="Rhea" id="RHEA:15765"/>
        <dbReference type="ChEBI" id="CHEBI:2480"/>
        <dbReference type="ChEBI" id="CHEBI:15378"/>
        <dbReference type="ChEBI" id="CHEBI:37565"/>
        <dbReference type="ChEBI" id="CHEBI:58189"/>
        <dbReference type="ChEBI" id="CHEBI:58502"/>
        <dbReference type="EC" id="2.7.1.156"/>
    </reaction>
</comment>
<dbReference type="EMBL" id="CP013187">
    <property type="protein sequence ID" value="ALO43202.1"/>
    <property type="molecule type" value="Genomic_DNA"/>
</dbReference>
<keyword evidence="13 14" id="KW-0342">GTP-binding</keyword>
<feature type="active site" description="GMP-histidine intermediate" evidence="15">
    <location>
        <position position="57"/>
    </location>
</feature>
<dbReference type="UniPathway" id="UPA00148">
    <property type="reaction ID" value="UER00236"/>
</dbReference>
<keyword evidence="18" id="KW-1185">Reference proteome</keyword>
<dbReference type="InterPro" id="IPR027417">
    <property type="entry name" value="P-loop_NTPase"/>
</dbReference>
<dbReference type="PANTHER" id="PTHR34848:SF1">
    <property type="entry name" value="BIFUNCTIONAL ADENOSYLCOBALAMIN BIOSYNTHESIS PROTEIN COBU"/>
    <property type="match status" value="1"/>
</dbReference>
<evidence type="ECO:0000256" key="11">
    <source>
        <dbReference type="ARBA" id="ARBA00022777"/>
    </source>
</evidence>
<feature type="binding site" evidence="16">
    <location>
        <begin position="11"/>
        <end position="18"/>
    </location>
    <ligand>
        <name>GTP</name>
        <dbReference type="ChEBI" id="CHEBI:37565"/>
    </ligand>
</feature>
<evidence type="ECO:0000256" key="10">
    <source>
        <dbReference type="ARBA" id="ARBA00022741"/>
    </source>
</evidence>
<dbReference type="RefSeq" id="WP_058030878.1">
    <property type="nucleotide sequence ID" value="NZ_CP013187.1"/>
</dbReference>
<dbReference type="Gene3D" id="3.40.50.300">
    <property type="entry name" value="P-loop containing nucleotide triphosphate hydrolases"/>
    <property type="match status" value="1"/>
</dbReference>
<evidence type="ECO:0000256" key="14">
    <source>
        <dbReference type="PIRNR" id="PIRNR006135"/>
    </source>
</evidence>
<feature type="binding site" evidence="16">
    <location>
        <begin position="41"/>
        <end position="43"/>
    </location>
    <ligand>
        <name>GTP</name>
        <dbReference type="ChEBI" id="CHEBI:37565"/>
    </ligand>
</feature>
<dbReference type="NCBIfam" id="NF004469">
    <property type="entry name" value="PRK05800.1"/>
    <property type="match status" value="1"/>
</dbReference>
<comment type="pathway">
    <text evidence="6 14">Cofactor biosynthesis; adenosylcobalamin biosynthesis; adenosylcobalamin from cob(II)yrinate a,c-diamide: step 5/7.</text>
</comment>
<dbReference type="Pfam" id="PF02283">
    <property type="entry name" value="CobU"/>
    <property type="match status" value="1"/>
</dbReference>
<evidence type="ECO:0000256" key="7">
    <source>
        <dbReference type="ARBA" id="ARBA00007490"/>
    </source>
</evidence>
<dbReference type="EC" id="2.7.1.156" evidence="14"/>
<accession>A0A0S2K5J1</accession>
<comment type="pathway">
    <text evidence="5 14">Cofactor biosynthesis; adenosylcobalamin biosynthesis; adenosylcobalamin from cob(II)yrinate a,c-diamide: step 6/7.</text>
</comment>
<dbReference type="InterPro" id="IPR003203">
    <property type="entry name" value="CobU/CobP"/>
</dbReference>
<evidence type="ECO:0000256" key="13">
    <source>
        <dbReference type="ARBA" id="ARBA00023134"/>
    </source>
</evidence>
<proteinExistence type="inferred from homology"/>
<dbReference type="PANTHER" id="PTHR34848">
    <property type="match status" value="1"/>
</dbReference>
<evidence type="ECO:0000256" key="8">
    <source>
        <dbReference type="ARBA" id="ARBA00022573"/>
    </source>
</evidence>
<evidence type="ECO:0000256" key="15">
    <source>
        <dbReference type="PIRSR" id="PIRSR006135-1"/>
    </source>
</evidence>
<evidence type="ECO:0000256" key="12">
    <source>
        <dbReference type="ARBA" id="ARBA00022840"/>
    </source>
</evidence>
<dbReference type="GO" id="GO:0005525">
    <property type="term" value="F:GTP binding"/>
    <property type="evidence" value="ECO:0007669"/>
    <property type="project" value="UniProtKB-UniRule"/>
</dbReference>
<evidence type="ECO:0000256" key="4">
    <source>
        <dbReference type="ARBA" id="ARBA00003889"/>
    </source>
</evidence>
<protein>
    <recommendedName>
        <fullName evidence="14">Bifunctional adenosylcobalamin biosynthesis protein</fullName>
        <ecNumber evidence="14">2.7.1.156</ecNumber>
        <ecNumber evidence="14">2.7.7.62</ecNumber>
    </recommendedName>
</protein>
<evidence type="ECO:0000256" key="3">
    <source>
        <dbReference type="ARBA" id="ARBA00001522"/>
    </source>
</evidence>
<evidence type="ECO:0000313" key="17">
    <source>
        <dbReference type="EMBL" id="ALO43202.1"/>
    </source>
</evidence>